<dbReference type="EMBL" id="BEZZ01076009">
    <property type="protein sequence ID" value="GCC42359.1"/>
    <property type="molecule type" value="Genomic_DNA"/>
</dbReference>
<protein>
    <recommendedName>
        <fullName evidence="7">Protein phosphatase 1 regulatory inhibitor subunit 14A</fullName>
    </recommendedName>
</protein>
<dbReference type="PANTHER" id="PTHR16188:SF4">
    <property type="entry name" value="PROTEIN PHOSPHATASE 1 REGULATORY SUBUNIT 14A"/>
    <property type="match status" value="1"/>
</dbReference>
<feature type="non-terminal residue" evidence="5">
    <location>
        <position position="75"/>
    </location>
</feature>
<dbReference type="OrthoDB" id="8193882at2759"/>
<keyword evidence="6" id="KW-1185">Reference proteome</keyword>
<keyword evidence="3" id="KW-0650">Protein phosphatase inhibitor</keyword>
<evidence type="ECO:0008006" key="7">
    <source>
        <dbReference type="Google" id="ProtNLM"/>
    </source>
</evidence>
<comment type="caution">
    <text evidence="5">The sequence shown here is derived from an EMBL/GenBank/DDBJ whole genome shotgun (WGS) entry which is preliminary data.</text>
</comment>
<dbReference type="GO" id="GO:0004865">
    <property type="term" value="F:protein serine/threonine phosphatase inhibitor activity"/>
    <property type="evidence" value="ECO:0007669"/>
    <property type="project" value="TreeGrafter"/>
</dbReference>
<dbReference type="OMA" id="GRMSACV"/>
<dbReference type="STRING" id="137246.A0A401TI84"/>
<evidence type="ECO:0000313" key="5">
    <source>
        <dbReference type="EMBL" id="GCC42359.1"/>
    </source>
</evidence>
<dbReference type="Pfam" id="PF05361">
    <property type="entry name" value="PP1_inhibitor"/>
    <property type="match status" value="1"/>
</dbReference>
<dbReference type="Gene3D" id="1.10.150.220">
    <property type="entry name" value="CPI-17"/>
    <property type="match status" value="1"/>
</dbReference>
<reference evidence="5 6" key="1">
    <citation type="journal article" date="2018" name="Nat. Ecol. Evol.">
        <title>Shark genomes provide insights into elasmobranch evolution and the origin of vertebrates.</title>
        <authorList>
            <person name="Hara Y"/>
            <person name="Yamaguchi K"/>
            <person name="Onimaru K"/>
            <person name="Kadota M"/>
            <person name="Koyanagi M"/>
            <person name="Keeley SD"/>
            <person name="Tatsumi K"/>
            <person name="Tanaka K"/>
            <person name="Motone F"/>
            <person name="Kageyama Y"/>
            <person name="Nozu R"/>
            <person name="Adachi N"/>
            <person name="Nishimura O"/>
            <person name="Nakagawa R"/>
            <person name="Tanegashima C"/>
            <person name="Kiyatake I"/>
            <person name="Matsumoto R"/>
            <person name="Murakumo K"/>
            <person name="Nishida K"/>
            <person name="Terakita A"/>
            <person name="Kuratani S"/>
            <person name="Sato K"/>
            <person name="Hyodo S Kuraku.S."/>
        </authorList>
    </citation>
    <scope>NUCLEOTIDE SEQUENCE [LARGE SCALE GENOMIC DNA]</scope>
</reference>
<comment type="similarity">
    <text evidence="1">Belongs to the PP1 inhibitor family.</text>
</comment>
<evidence type="ECO:0000313" key="6">
    <source>
        <dbReference type="Proteomes" id="UP000287033"/>
    </source>
</evidence>
<dbReference type="GO" id="GO:0005737">
    <property type="term" value="C:cytoplasm"/>
    <property type="evidence" value="ECO:0007669"/>
    <property type="project" value="InterPro"/>
</dbReference>
<organism evidence="5 6">
    <name type="scientific">Chiloscyllium punctatum</name>
    <name type="common">Brownbanded bambooshark</name>
    <name type="synonym">Hemiscyllium punctatum</name>
    <dbReference type="NCBI Taxonomy" id="137246"/>
    <lineage>
        <taxon>Eukaryota</taxon>
        <taxon>Metazoa</taxon>
        <taxon>Chordata</taxon>
        <taxon>Craniata</taxon>
        <taxon>Vertebrata</taxon>
        <taxon>Chondrichthyes</taxon>
        <taxon>Elasmobranchii</taxon>
        <taxon>Galeomorphii</taxon>
        <taxon>Galeoidea</taxon>
        <taxon>Orectolobiformes</taxon>
        <taxon>Hemiscylliidae</taxon>
        <taxon>Chiloscyllium</taxon>
    </lineage>
</organism>
<evidence type="ECO:0000256" key="2">
    <source>
        <dbReference type="ARBA" id="ARBA00022553"/>
    </source>
</evidence>
<dbReference type="InterPro" id="IPR036658">
    <property type="entry name" value="CPI-17_sf"/>
</dbReference>
<feature type="region of interest" description="Disordered" evidence="4">
    <location>
        <begin position="1"/>
        <end position="31"/>
    </location>
</feature>
<keyword evidence="2" id="KW-0597">Phosphoprotein</keyword>
<accession>A0A401TI84</accession>
<dbReference type="Proteomes" id="UP000287033">
    <property type="component" value="Unassembled WGS sequence"/>
</dbReference>
<evidence type="ECO:0000256" key="4">
    <source>
        <dbReference type="SAM" id="MobiDB-lite"/>
    </source>
</evidence>
<dbReference type="PANTHER" id="PTHR16188">
    <property type="entry name" value="PROTEIN PHOSPHATASE 1 INHIBITOR POTENTIATED BY PROTEIN KINASE C"/>
    <property type="match status" value="1"/>
</dbReference>
<dbReference type="AlphaFoldDB" id="A0A401TI84"/>
<sequence length="75" mass="8569">MAANRLGRRTHSRSPDCPREPGAGIQRRQARVTVRYDRKELQNRLDVEQWIEGKLQQLYQEQVIPESLGPGISGA</sequence>
<evidence type="ECO:0000256" key="1">
    <source>
        <dbReference type="ARBA" id="ARBA00005483"/>
    </source>
</evidence>
<name>A0A401TI84_CHIPU</name>
<dbReference type="SUPFAM" id="SSF81790">
    <property type="entry name" value="Myosin phosphatase inhibitor 17kDa protein, CPI-17"/>
    <property type="match status" value="1"/>
</dbReference>
<feature type="compositionally biased region" description="Basic residues" evidence="4">
    <location>
        <begin position="1"/>
        <end position="12"/>
    </location>
</feature>
<proteinExistence type="inferred from homology"/>
<evidence type="ECO:0000256" key="3">
    <source>
        <dbReference type="ARBA" id="ARBA00023272"/>
    </source>
</evidence>
<gene>
    <name evidence="5" type="ORF">chiPu_0026281</name>
</gene>
<dbReference type="InterPro" id="IPR008025">
    <property type="entry name" value="CPI-17"/>
</dbReference>